<protein>
    <submittedName>
        <fullName evidence="1">Uncharacterized protein</fullName>
    </submittedName>
</protein>
<reference evidence="1 2" key="1">
    <citation type="journal article" date="2021" name="Int. J. Syst. Evol. Microbiol.">
        <title>Amazonocrinis nigriterrae gen. nov., sp. nov., Atlanticothrix silvestris gen. nov., sp. nov. and Dendronalium phyllosphericum gen. nov., sp. nov., nostocacean cyanobacteria from Brazilian environments.</title>
        <authorList>
            <person name="Alvarenga D.O."/>
            <person name="Andreote A.P.D."/>
            <person name="Branco L.H.Z."/>
            <person name="Delbaje E."/>
            <person name="Cruz R.B."/>
            <person name="Varani A.M."/>
            <person name="Fiore M.F."/>
        </authorList>
    </citation>
    <scope>NUCLEOTIDE SEQUENCE [LARGE SCALE GENOMIC DNA]</scope>
    <source>
        <strain evidence="1 2">CENA67</strain>
    </source>
</reference>
<evidence type="ECO:0000313" key="1">
    <source>
        <dbReference type="EMBL" id="MBH8564455.1"/>
    </source>
</evidence>
<comment type="caution">
    <text evidence="1">The sequence shown here is derived from an EMBL/GenBank/DDBJ whole genome shotgun (WGS) entry which is preliminary data.</text>
</comment>
<keyword evidence="2" id="KW-1185">Reference proteome</keyword>
<name>A0A8J7HVX8_9NOST</name>
<gene>
    <name evidence="1" type="ORF">I8748_20095</name>
</gene>
<sequence>MKIADLLQNYNTIAFTGSRTMVEGQAEKIDFVLANSAPEILVGDARGIDQYIRENCTTATVFKVSDYWSGNIQKAAFAVRSQAMVKSLSSKNGLLVGFPSSPCPEGLKISKNSFSGYGSGTWATLAYALALNVDCLLWLPDKMQPPQQWGLVAAGDGWWSSVSQSDHVSNKYQQLSLF</sequence>
<dbReference type="EMBL" id="JAECZC010000043">
    <property type="protein sequence ID" value="MBH8564455.1"/>
    <property type="molecule type" value="Genomic_DNA"/>
</dbReference>
<dbReference type="RefSeq" id="WP_198126292.1">
    <property type="nucleotide sequence ID" value="NZ_JAECZC010000043.1"/>
</dbReference>
<dbReference type="Proteomes" id="UP000632766">
    <property type="component" value="Unassembled WGS sequence"/>
</dbReference>
<evidence type="ECO:0000313" key="2">
    <source>
        <dbReference type="Proteomes" id="UP000632766"/>
    </source>
</evidence>
<organism evidence="1 2">
    <name type="scientific">Amazonocrinis nigriterrae CENA67</name>
    <dbReference type="NCBI Taxonomy" id="2794033"/>
    <lineage>
        <taxon>Bacteria</taxon>
        <taxon>Bacillati</taxon>
        <taxon>Cyanobacteriota</taxon>
        <taxon>Cyanophyceae</taxon>
        <taxon>Nostocales</taxon>
        <taxon>Nostocaceae</taxon>
        <taxon>Amazonocrinis</taxon>
        <taxon>Amazonocrinis nigriterrae</taxon>
    </lineage>
</organism>
<dbReference type="AlphaFoldDB" id="A0A8J7HVX8"/>
<proteinExistence type="predicted"/>
<accession>A0A8J7HVX8</accession>